<feature type="transmembrane region" description="Helical" evidence="1">
    <location>
        <begin position="81"/>
        <end position="102"/>
    </location>
</feature>
<feature type="transmembrane region" description="Helical" evidence="1">
    <location>
        <begin position="16"/>
        <end position="36"/>
    </location>
</feature>
<dbReference type="AlphaFoldDB" id="M0MA97"/>
<gene>
    <name evidence="2" type="ORF">C449_16283</name>
</gene>
<comment type="caution">
    <text evidence="2">The sequence shown here is derived from an EMBL/GenBank/DDBJ whole genome shotgun (WGS) entry which is preliminary data.</text>
</comment>
<keyword evidence="3" id="KW-1185">Reference proteome</keyword>
<sequence>MTPLQTTVLMSDTMTIASTLSGVSIVMLLALTAVWLNNYRTFRTPLLLGLVAFGAVLLVENGVSLYYFFTMRSLYAMDPAAQRVIAAMRAFQAVALVFLTYVTMK</sequence>
<protein>
    <submittedName>
        <fullName evidence="2">Uncharacterized protein</fullName>
    </submittedName>
</protein>
<dbReference type="InParanoid" id="M0MA97"/>
<evidence type="ECO:0000313" key="2">
    <source>
        <dbReference type="EMBL" id="EMA42717.1"/>
    </source>
</evidence>
<feature type="transmembrane region" description="Helical" evidence="1">
    <location>
        <begin position="48"/>
        <end position="69"/>
    </location>
</feature>
<name>M0MA97_9EURY</name>
<organism evidence="2 3">
    <name type="scientific">Halococcus saccharolyticus DSM 5350</name>
    <dbReference type="NCBI Taxonomy" id="1227455"/>
    <lineage>
        <taxon>Archaea</taxon>
        <taxon>Methanobacteriati</taxon>
        <taxon>Methanobacteriota</taxon>
        <taxon>Stenosarchaea group</taxon>
        <taxon>Halobacteria</taxon>
        <taxon>Halobacteriales</taxon>
        <taxon>Halococcaceae</taxon>
        <taxon>Halococcus</taxon>
    </lineage>
</organism>
<accession>M0MA97</accession>
<dbReference type="STRING" id="1227455.C449_16283"/>
<dbReference type="PATRIC" id="fig|1227455.4.peg.3315"/>
<dbReference type="EMBL" id="AOMD01000033">
    <property type="protein sequence ID" value="EMA42717.1"/>
    <property type="molecule type" value="Genomic_DNA"/>
</dbReference>
<keyword evidence="1" id="KW-1133">Transmembrane helix</keyword>
<evidence type="ECO:0000313" key="3">
    <source>
        <dbReference type="Proteomes" id="UP000011669"/>
    </source>
</evidence>
<dbReference type="Pfam" id="PF26119">
    <property type="entry name" value="DUF8036"/>
    <property type="match status" value="1"/>
</dbReference>
<dbReference type="Proteomes" id="UP000011669">
    <property type="component" value="Unassembled WGS sequence"/>
</dbReference>
<reference evidence="2 3" key="1">
    <citation type="journal article" date="2014" name="PLoS Genet.">
        <title>Phylogenetically driven sequencing of extremely halophilic archaea reveals strategies for static and dynamic osmo-response.</title>
        <authorList>
            <person name="Becker E.A."/>
            <person name="Seitzer P.M."/>
            <person name="Tritt A."/>
            <person name="Larsen D."/>
            <person name="Krusor M."/>
            <person name="Yao A.I."/>
            <person name="Wu D."/>
            <person name="Madern D."/>
            <person name="Eisen J.A."/>
            <person name="Darling A.E."/>
            <person name="Facciotti M.T."/>
        </authorList>
    </citation>
    <scope>NUCLEOTIDE SEQUENCE [LARGE SCALE GENOMIC DNA]</scope>
    <source>
        <strain evidence="2 3">DSM 5350</strain>
    </source>
</reference>
<dbReference type="InterPro" id="IPR058349">
    <property type="entry name" value="DUF8036"/>
</dbReference>
<dbReference type="OrthoDB" id="196860at2157"/>
<evidence type="ECO:0000256" key="1">
    <source>
        <dbReference type="SAM" id="Phobius"/>
    </source>
</evidence>
<proteinExistence type="predicted"/>
<dbReference type="RefSeq" id="WP_006079114.1">
    <property type="nucleotide sequence ID" value="NZ_AOMD01000033.1"/>
</dbReference>
<keyword evidence="1" id="KW-0812">Transmembrane</keyword>
<keyword evidence="1" id="KW-0472">Membrane</keyword>